<evidence type="ECO:0000313" key="13">
    <source>
        <dbReference type="Proteomes" id="UP000246740"/>
    </source>
</evidence>
<feature type="region of interest" description="Disordered" evidence="10">
    <location>
        <begin position="27"/>
        <end position="87"/>
    </location>
</feature>
<dbReference type="AlphaFoldDB" id="A0A317XYN4"/>
<evidence type="ECO:0000259" key="11">
    <source>
        <dbReference type="SMART" id="SM00479"/>
    </source>
</evidence>
<feature type="region of interest" description="Disordered" evidence="10">
    <location>
        <begin position="349"/>
        <end position="406"/>
    </location>
</feature>
<evidence type="ECO:0000256" key="3">
    <source>
        <dbReference type="ARBA" id="ARBA00016937"/>
    </source>
</evidence>
<gene>
    <name evidence="12" type="ORF">BCV70DRAFT_224858</name>
</gene>
<evidence type="ECO:0000256" key="4">
    <source>
        <dbReference type="ARBA" id="ARBA00022552"/>
    </source>
</evidence>
<comment type="subcellular location">
    <subcellularLocation>
        <location evidence="1">Nucleus</location>
    </subcellularLocation>
</comment>
<dbReference type="FunFam" id="3.30.420.10:FF:000007">
    <property type="entry name" value="Interferon-stimulated exonuclease gene 20"/>
    <property type="match status" value="1"/>
</dbReference>
<organism evidence="12 13">
    <name type="scientific">Testicularia cyperi</name>
    <dbReference type="NCBI Taxonomy" id="1882483"/>
    <lineage>
        <taxon>Eukaryota</taxon>
        <taxon>Fungi</taxon>
        <taxon>Dikarya</taxon>
        <taxon>Basidiomycota</taxon>
        <taxon>Ustilaginomycotina</taxon>
        <taxon>Ustilaginomycetes</taxon>
        <taxon>Ustilaginales</taxon>
        <taxon>Anthracoideaceae</taxon>
        <taxon>Testicularia</taxon>
    </lineage>
</organism>
<proteinExistence type="inferred from homology"/>
<evidence type="ECO:0000256" key="1">
    <source>
        <dbReference type="ARBA" id="ARBA00004123"/>
    </source>
</evidence>
<dbReference type="SMART" id="SM00479">
    <property type="entry name" value="EXOIII"/>
    <property type="match status" value="1"/>
</dbReference>
<keyword evidence="5" id="KW-0540">Nuclease</keyword>
<feature type="compositionally biased region" description="Polar residues" evidence="10">
    <location>
        <begin position="54"/>
        <end position="83"/>
    </location>
</feature>
<keyword evidence="8" id="KW-0539">Nucleus</keyword>
<evidence type="ECO:0000256" key="7">
    <source>
        <dbReference type="ARBA" id="ARBA00022839"/>
    </source>
</evidence>
<dbReference type="GO" id="GO:0006364">
    <property type="term" value="P:rRNA processing"/>
    <property type="evidence" value="ECO:0007669"/>
    <property type="project" value="UniProtKB-KW"/>
</dbReference>
<dbReference type="GO" id="GO:0008408">
    <property type="term" value="F:3'-5' exonuclease activity"/>
    <property type="evidence" value="ECO:0007669"/>
    <property type="project" value="InterPro"/>
</dbReference>
<evidence type="ECO:0000313" key="12">
    <source>
        <dbReference type="EMBL" id="PWZ03405.1"/>
    </source>
</evidence>
<dbReference type="GO" id="GO:0005634">
    <property type="term" value="C:nucleus"/>
    <property type="evidence" value="ECO:0007669"/>
    <property type="project" value="UniProtKB-SubCell"/>
</dbReference>
<evidence type="ECO:0000256" key="2">
    <source>
        <dbReference type="ARBA" id="ARBA00010489"/>
    </source>
</evidence>
<keyword evidence="6" id="KW-0378">Hydrolase</keyword>
<evidence type="ECO:0000256" key="10">
    <source>
        <dbReference type="SAM" id="MobiDB-lite"/>
    </source>
</evidence>
<protein>
    <recommendedName>
        <fullName evidence="3">RNA exonuclease 4</fullName>
    </recommendedName>
</protein>
<dbReference type="EMBL" id="KZ819188">
    <property type="protein sequence ID" value="PWZ03405.1"/>
    <property type="molecule type" value="Genomic_DNA"/>
</dbReference>
<dbReference type="PANTHER" id="PTHR12801:SF45">
    <property type="entry name" value="RNA EXONUCLEASE 4"/>
    <property type="match status" value="1"/>
</dbReference>
<accession>A0A317XYN4</accession>
<evidence type="ECO:0000256" key="5">
    <source>
        <dbReference type="ARBA" id="ARBA00022722"/>
    </source>
</evidence>
<evidence type="ECO:0000256" key="6">
    <source>
        <dbReference type="ARBA" id="ARBA00022801"/>
    </source>
</evidence>
<keyword evidence="13" id="KW-1185">Reference proteome</keyword>
<dbReference type="InterPro" id="IPR013520">
    <property type="entry name" value="Ribonucl_H"/>
</dbReference>
<evidence type="ECO:0000256" key="9">
    <source>
        <dbReference type="ARBA" id="ARBA00025599"/>
    </source>
</evidence>
<dbReference type="InParanoid" id="A0A317XYN4"/>
<dbReference type="GO" id="GO:0003676">
    <property type="term" value="F:nucleic acid binding"/>
    <property type="evidence" value="ECO:0007669"/>
    <property type="project" value="InterPro"/>
</dbReference>
<sequence length="417" mass="44650">MITEKKAPAAVSSSAGSNWKALKRSLTDEASISSKPGAKPKGPASIKPHANGKVTKTQASAPTQGLDSSGKNMPTGSSSSSTAPKRAPTALPWFAEDISTTDLELVRQSAEDLKGKAMQWEGIVDPQLKKRIILSGLPDDASEAKKEPGNYLAIDCEMVGVGYKGSESVLARVSIVNFHGATIYDRFVKPQEKVTDYRTWVSGVRPKDLARAPLFSEVQSEVAALIKGKVLVGHAIQNDLKALLLSHPKPLIRDTATFQPLRDLAKTKYPSLKKLAQLVLGIDIQLEGESHSSVEDARATMAVFRSQKSKWDEMIRTKKIPGMRGTHETRGGPSTTGAHTLVQTPARGANNKVWQPPENGAAVDASSPALARRSFSSRSNAAAANSNTTDTPAAASTSTIRLKPRMAAQADWWKDAL</sequence>
<evidence type="ECO:0000256" key="8">
    <source>
        <dbReference type="ARBA" id="ARBA00023242"/>
    </source>
</evidence>
<comment type="similarity">
    <text evidence="2">Belongs to the REXO4 family.</text>
</comment>
<dbReference type="InterPro" id="IPR036397">
    <property type="entry name" value="RNaseH_sf"/>
</dbReference>
<dbReference type="Proteomes" id="UP000246740">
    <property type="component" value="Unassembled WGS sequence"/>
</dbReference>
<dbReference type="SUPFAM" id="SSF53098">
    <property type="entry name" value="Ribonuclease H-like"/>
    <property type="match status" value="1"/>
</dbReference>
<comment type="function">
    <text evidence="9">Exoribonuclease involved in ribosome biosynthesis. Involved in the processing of ITS1, the internal transcribed spacer localized between the 18S and 5.8S rRNAs.</text>
</comment>
<dbReference type="Gene3D" id="3.30.420.10">
    <property type="entry name" value="Ribonuclease H-like superfamily/Ribonuclease H"/>
    <property type="match status" value="1"/>
</dbReference>
<feature type="domain" description="Exonuclease" evidence="11">
    <location>
        <begin position="150"/>
        <end position="313"/>
    </location>
</feature>
<dbReference type="OrthoDB" id="8191639at2759"/>
<reference evidence="12 13" key="1">
    <citation type="journal article" date="2018" name="Mol. Biol. Evol.">
        <title>Broad Genomic Sampling Reveals a Smut Pathogenic Ancestry of the Fungal Clade Ustilaginomycotina.</title>
        <authorList>
            <person name="Kijpornyongpan T."/>
            <person name="Mondo S.J."/>
            <person name="Barry K."/>
            <person name="Sandor L."/>
            <person name="Lee J."/>
            <person name="Lipzen A."/>
            <person name="Pangilinan J."/>
            <person name="LaButti K."/>
            <person name="Hainaut M."/>
            <person name="Henrissat B."/>
            <person name="Grigoriev I.V."/>
            <person name="Spatafora J.W."/>
            <person name="Aime M.C."/>
        </authorList>
    </citation>
    <scope>NUCLEOTIDE SEQUENCE [LARGE SCALE GENOMIC DNA]</scope>
    <source>
        <strain evidence="12 13">MCA 3645</strain>
    </source>
</reference>
<dbReference type="PANTHER" id="PTHR12801">
    <property type="entry name" value="RNA EXONUCLEASE REXO1 / RECO3 FAMILY MEMBER-RELATED"/>
    <property type="match status" value="1"/>
</dbReference>
<keyword evidence="7" id="KW-0269">Exonuclease</keyword>
<dbReference type="CDD" id="cd06144">
    <property type="entry name" value="REX4_like"/>
    <property type="match status" value="1"/>
</dbReference>
<name>A0A317XYN4_9BASI</name>
<dbReference type="GO" id="GO:0000027">
    <property type="term" value="P:ribosomal large subunit assembly"/>
    <property type="evidence" value="ECO:0007669"/>
    <property type="project" value="TreeGrafter"/>
</dbReference>
<keyword evidence="4" id="KW-0698">rRNA processing</keyword>
<dbReference type="InterPro" id="IPR047021">
    <property type="entry name" value="REXO1/3/4-like"/>
</dbReference>
<dbReference type="InterPro" id="IPR037431">
    <property type="entry name" value="REX4_DEDDh_dom"/>
</dbReference>
<dbReference type="InterPro" id="IPR012337">
    <property type="entry name" value="RNaseH-like_sf"/>
</dbReference>
<dbReference type="Pfam" id="PF00929">
    <property type="entry name" value="RNase_T"/>
    <property type="match status" value="1"/>
</dbReference>
<dbReference type="STRING" id="1882483.A0A317XYN4"/>
<feature type="compositionally biased region" description="Low complexity" evidence="10">
    <location>
        <begin position="365"/>
        <end position="399"/>
    </location>
</feature>